<evidence type="ECO:0000256" key="1">
    <source>
        <dbReference type="PIRSR" id="PIRSR640198-1"/>
    </source>
</evidence>
<dbReference type="Proteomes" id="UP000001556">
    <property type="component" value="Chromosome"/>
</dbReference>
<evidence type="ECO:0000259" key="4">
    <source>
        <dbReference type="PROSITE" id="PS51459"/>
    </source>
</evidence>
<evidence type="ECO:0000313" key="5">
    <source>
        <dbReference type="EMBL" id="ABO49473.1"/>
    </source>
</evidence>
<dbReference type="Gene3D" id="1.10.3290.10">
    <property type="entry name" value="Fido-like domain"/>
    <property type="match status" value="1"/>
</dbReference>
<gene>
    <name evidence="5" type="ordered locus">Dred_0937</name>
</gene>
<dbReference type="InterPro" id="IPR036597">
    <property type="entry name" value="Fido-like_dom_sf"/>
</dbReference>
<dbReference type="STRING" id="349161.Dred_0937"/>
<feature type="binding site" evidence="2">
    <location>
        <begin position="198"/>
        <end position="205"/>
    </location>
    <ligand>
        <name>ATP</name>
        <dbReference type="ChEBI" id="CHEBI:30616"/>
    </ligand>
</feature>
<accession>A4J320</accession>
<dbReference type="PANTHER" id="PTHR13504:SF38">
    <property type="entry name" value="FIDO DOMAIN-CONTAINING PROTEIN"/>
    <property type="match status" value="1"/>
</dbReference>
<keyword evidence="6" id="KW-1185">Reference proteome</keyword>
<organism evidence="5 6">
    <name type="scientific">Desulforamulus reducens (strain ATCC BAA-1160 / DSM 100696 / MI-1)</name>
    <name type="common">Desulfotomaculum reducens</name>
    <dbReference type="NCBI Taxonomy" id="349161"/>
    <lineage>
        <taxon>Bacteria</taxon>
        <taxon>Bacillati</taxon>
        <taxon>Bacillota</taxon>
        <taxon>Clostridia</taxon>
        <taxon>Eubacteriales</taxon>
        <taxon>Peptococcaceae</taxon>
        <taxon>Desulforamulus</taxon>
    </lineage>
</organism>
<dbReference type="InterPro" id="IPR003812">
    <property type="entry name" value="Fido"/>
</dbReference>
<feature type="site" description="Important for autoinhibition of adenylyltransferase activity" evidence="3">
    <location>
        <position position="56"/>
    </location>
</feature>
<dbReference type="Pfam" id="PF02661">
    <property type="entry name" value="Fic"/>
    <property type="match status" value="1"/>
</dbReference>
<dbReference type="RefSeq" id="WP_011877302.1">
    <property type="nucleotide sequence ID" value="NC_009253.1"/>
</dbReference>
<dbReference type="InterPro" id="IPR040198">
    <property type="entry name" value="Fido_containing"/>
</dbReference>
<evidence type="ECO:0000313" key="6">
    <source>
        <dbReference type="Proteomes" id="UP000001556"/>
    </source>
</evidence>
<proteinExistence type="predicted"/>
<dbReference type="AlphaFoldDB" id="A4J320"/>
<dbReference type="EMBL" id="CP000612">
    <property type="protein sequence ID" value="ABO49473.1"/>
    <property type="molecule type" value="Genomic_DNA"/>
</dbReference>
<evidence type="ECO:0000256" key="2">
    <source>
        <dbReference type="PIRSR" id="PIRSR640198-2"/>
    </source>
</evidence>
<keyword evidence="2" id="KW-0067">ATP-binding</keyword>
<dbReference type="PROSITE" id="PS51459">
    <property type="entry name" value="FIDO"/>
    <property type="match status" value="1"/>
</dbReference>
<name>A4J320_DESRM</name>
<dbReference type="HOGENOM" id="CLU_047250_2_2_9"/>
<reference evidence="5 6" key="1">
    <citation type="submission" date="2007-03" db="EMBL/GenBank/DDBJ databases">
        <title>Complete sequence of Desulfotomaculum reducens MI-1.</title>
        <authorList>
            <consortium name="US DOE Joint Genome Institute"/>
            <person name="Copeland A."/>
            <person name="Lucas S."/>
            <person name="Lapidus A."/>
            <person name="Barry K."/>
            <person name="Detter J.C."/>
            <person name="Glavina del Rio T."/>
            <person name="Hammon N."/>
            <person name="Israni S."/>
            <person name="Dalin E."/>
            <person name="Tice H."/>
            <person name="Pitluck S."/>
            <person name="Sims D."/>
            <person name="Brettin T."/>
            <person name="Bruce D."/>
            <person name="Han C."/>
            <person name="Tapia R."/>
            <person name="Schmutz J."/>
            <person name="Larimer F."/>
            <person name="Land M."/>
            <person name="Hauser L."/>
            <person name="Kyrpides N."/>
            <person name="Kim E."/>
            <person name="Tebo B.M."/>
            <person name="Richardson P."/>
        </authorList>
    </citation>
    <scope>NUCLEOTIDE SEQUENCE [LARGE SCALE GENOMIC DNA]</scope>
    <source>
        <strain evidence="5 6">MI-1</strain>
    </source>
</reference>
<dbReference type="OrthoDB" id="9813719at2"/>
<dbReference type="PANTHER" id="PTHR13504">
    <property type="entry name" value="FIDO DOMAIN-CONTAINING PROTEIN DDB_G0283145"/>
    <property type="match status" value="1"/>
</dbReference>
<keyword evidence="2" id="KW-0547">Nucleotide-binding</keyword>
<feature type="active site" evidence="1">
    <location>
        <position position="194"/>
    </location>
</feature>
<evidence type="ECO:0000256" key="3">
    <source>
        <dbReference type="PIRSR" id="PIRSR640198-3"/>
    </source>
</evidence>
<protein>
    <submittedName>
        <fullName evidence="5">Filamentation induced by cAMP protein Fic</fullName>
    </submittedName>
</protein>
<dbReference type="SUPFAM" id="SSF140931">
    <property type="entry name" value="Fic-like"/>
    <property type="match status" value="1"/>
</dbReference>
<dbReference type="GO" id="GO:0005524">
    <property type="term" value="F:ATP binding"/>
    <property type="evidence" value="ECO:0007669"/>
    <property type="project" value="UniProtKB-KW"/>
</dbReference>
<dbReference type="KEGG" id="drm:Dred_0937"/>
<dbReference type="eggNOG" id="COG3177">
    <property type="taxonomic scope" value="Bacteria"/>
</dbReference>
<feature type="domain" description="Fido" evidence="4">
    <location>
        <begin position="104"/>
        <end position="266"/>
    </location>
</feature>
<sequence length="368" mass="42773">MTYQPKYDFTNELVNLLSKIEYYRGLVTSKTLPLHISEKLKQRAKIKSTHYSTYIEGNPLTMHQVEEIIGRRPDKSESYHTQEVRNYWRALSFLNKAKLKRLPITEEFIKKLHRIIEVRGPGRRGKMSEYRGATPPGVLFCVRDSDTGAVEYIPPYWEEVPGLMKDLVDWIRKEKTLPVPIKAAISAYQFVTIHPFDDGNGRLARALALYILMINEYDLNGYFTVEENYAKDLQTYYNSLQMGLPVSYYEGRNNSNLTPWVTFFLSTMADSFEDIAQSAVRLHEASEGKLLELSKREIQLLQLALRFEGRSLSLELMAEWFVVSKRTIQEWVKDWVEIGLLEPASGTKRVTSYKLGERYQDLRLSDID</sequence>